<dbReference type="Pfam" id="PF13563">
    <property type="entry name" value="2_5_RNA_ligase2"/>
    <property type="match status" value="1"/>
</dbReference>
<evidence type="ECO:0000313" key="1">
    <source>
        <dbReference type="EMBL" id="PQA59592.1"/>
    </source>
</evidence>
<reference evidence="2" key="1">
    <citation type="submission" date="2018-02" db="EMBL/GenBank/DDBJ databases">
        <title>Genome sequencing of Solimonas sp. HR-BB.</title>
        <authorList>
            <person name="Lee Y."/>
            <person name="Jeon C.O."/>
        </authorList>
    </citation>
    <scope>NUCLEOTIDE SEQUENCE [LARGE SCALE GENOMIC DNA]</scope>
    <source>
        <strain evidence="2">HR-U</strain>
    </source>
</reference>
<keyword evidence="2" id="KW-1185">Reference proteome</keyword>
<dbReference type="InterPro" id="IPR009097">
    <property type="entry name" value="Cyclic_Pdiesterase"/>
</dbReference>
<protein>
    <submittedName>
        <fullName evidence="1">Phosphoesterase HXTX</fullName>
    </submittedName>
</protein>
<name>A0A2S7IPH4_9BACT</name>
<organism evidence="1 2">
    <name type="scientific">Siphonobacter curvatus</name>
    <dbReference type="NCBI Taxonomy" id="2094562"/>
    <lineage>
        <taxon>Bacteria</taxon>
        <taxon>Pseudomonadati</taxon>
        <taxon>Bacteroidota</taxon>
        <taxon>Cytophagia</taxon>
        <taxon>Cytophagales</taxon>
        <taxon>Cytophagaceae</taxon>
        <taxon>Siphonobacter</taxon>
    </lineage>
</organism>
<dbReference type="RefSeq" id="WP_104711204.1">
    <property type="nucleotide sequence ID" value="NZ_PTRA01000001.1"/>
</dbReference>
<gene>
    <name evidence="1" type="ORF">C5O19_08115</name>
</gene>
<dbReference type="OrthoDB" id="793003at2"/>
<accession>A0A2S7IPH4</accession>
<dbReference type="AlphaFoldDB" id="A0A2S7IPH4"/>
<dbReference type="Proteomes" id="UP000239590">
    <property type="component" value="Unassembled WGS sequence"/>
</dbReference>
<proteinExistence type="predicted"/>
<comment type="caution">
    <text evidence="1">The sequence shown here is derived from an EMBL/GenBank/DDBJ whole genome shotgun (WGS) entry which is preliminary data.</text>
</comment>
<dbReference type="SUPFAM" id="SSF55144">
    <property type="entry name" value="LigT-like"/>
    <property type="match status" value="1"/>
</dbReference>
<dbReference type="Gene3D" id="3.90.1140.10">
    <property type="entry name" value="Cyclic phosphodiesterase"/>
    <property type="match status" value="1"/>
</dbReference>
<sequence length="174" mass="20557">MQTESDSLFPLIVTLKLEAPAQQYFDALREKYFPPDRNFLKAHLTLFHQLPPQEPIIENTLRELTQRTPLKLGVREVKMIGRGVAFAIESEPLKALHRQLQNEWAQWLIPQDQQRLWPHITVQNKVSPAEAKALQQELQQRFEPFEIEATGLVLWEYHQGPWQWVQEFLFEHPS</sequence>
<evidence type="ECO:0000313" key="2">
    <source>
        <dbReference type="Proteomes" id="UP000239590"/>
    </source>
</evidence>
<dbReference type="EMBL" id="PTRA01000001">
    <property type="protein sequence ID" value="PQA59592.1"/>
    <property type="molecule type" value="Genomic_DNA"/>
</dbReference>